<dbReference type="InterPro" id="IPR017601">
    <property type="entry name" value="DGQHR-contain_dom"/>
</dbReference>
<protein>
    <recommendedName>
        <fullName evidence="2">DGQHR domain-containing protein</fullName>
    </recommendedName>
</protein>
<name>A0A806KR10_9BACT</name>
<dbReference type="InterPro" id="IPR017642">
    <property type="entry name" value="DNA_S_mod_DndB"/>
</dbReference>
<sequence>MSRIEVPAARVKQGNLTLYTTSIKVSDLLSENFYNIERLDPNNQKAGYQRLLNETRAKRLAKYLISGLDAGDSFIPTSIFMATDKELKFNPVNNTLEIDIEKSGPFSIVDGQHRVEGLRIAAVEDKRIKDFEVPVNIAVSLNSLAQMAHFLIVNTTQKSIDQGVSQQIFARLTDTLMTEDLPTIPDWIMRAVEKGDDGKALSFVHYMNVTNNSPWFEKIKMANDEDASGTINQASAVKTIKKFILVANNPLLAEDARIQNAVFTNYWQAITDLINPNEQTTLYKYVGFEQFSQFFVPFISHILSKHGKKLTVDLMRNILRDVFDNIEGDGIGIGTSEFWDIGGQAGKYNSGARSQITKNMVQVLAKTLINEDGNIEI</sequence>
<evidence type="ECO:0008006" key="2">
    <source>
        <dbReference type="Google" id="ProtNLM"/>
    </source>
</evidence>
<dbReference type="CDD" id="cd16413">
    <property type="entry name" value="DGQHR_domain"/>
    <property type="match status" value="1"/>
</dbReference>
<dbReference type="EMBL" id="JQ844231">
    <property type="protein sequence ID" value="AGS53379.1"/>
    <property type="molecule type" value="Genomic_DNA"/>
</dbReference>
<dbReference type="Pfam" id="PF14072">
    <property type="entry name" value="DndB"/>
    <property type="match status" value="1"/>
</dbReference>
<organism evidence="1">
    <name type="scientific">uncultured bacterium contig00018</name>
    <dbReference type="NCBI Taxonomy" id="1181509"/>
    <lineage>
        <taxon>Bacteria</taxon>
        <taxon>environmental samples</taxon>
    </lineage>
</organism>
<accession>A0A806KR10</accession>
<dbReference type="AlphaFoldDB" id="A0A806KR10"/>
<evidence type="ECO:0000313" key="1">
    <source>
        <dbReference type="EMBL" id="AGS53379.1"/>
    </source>
</evidence>
<proteinExistence type="predicted"/>
<reference evidence="1" key="1">
    <citation type="submission" date="2012-03" db="EMBL/GenBank/DDBJ databases">
        <title>Functional metagenomics reveals considerable lignocellulase gene clusters in the gut microbiome of a wood-feeding higher termite.</title>
        <authorList>
            <person name="Liu N."/>
        </authorList>
    </citation>
    <scope>NUCLEOTIDE SEQUENCE</scope>
</reference>
<dbReference type="NCBIfam" id="TIGR03187">
    <property type="entry name" value="DGQHR"/>
    <property type="match status" value="1"/>
</dbReference>